<accession>A0ACC0VQR8</accession>
<evidence type="ECO:0000313" key="2">
    <source>
        <dbReference type="Proteomes" id="UP001163321"/>
    </source>
</evidence>
<organism evidence="1 2">
    <name type="scientific">Peronosclerospora sorghi</name>
    <dbReference type="NCBI Taxonomy" id="230839"/>
    <lineage>
        <taxon>Eukaryota</taxon>
        <taxon>Sar</taxon>
        <taxon>Stramenopiles</taxon>
        <taxon>Oomycota</taxon>
        <taxon>Peronosporomycetes</taxon>
        <taxon>Peronosporales</taxon>
        <taxon>Peronosporaceae</taxon>
        <taxon>Peronosclerospora</taxon>
    </lineage>
</organism>
<reference evidence="1 2" key="1">
    <citation type="journal article" date="2022" name="bioRxiv">
        <title>The genome of the oomycete Peronosclerospora sorghi, a cosmopolitan pathogen of maize and sorghum, is inflated with dispersed pseudogenes.</title>
        <authorList>
            <person name="Fletcher K."/>
            <person name="Martin F."/>
            <person name="Isakeit T."/>
            <person name="Cavanaugh K."/>
            <person name="Magill C."/>
            <person name="Michelmore R."/>
        </authorList>
    </citation>
    <scope>NUCLEOTIDE SEQUENCE [LARGE SCALE GENOMIC DNA]</scope>
    <source>
        <strain evidence="1">P6</strain>
    </source>
</reference>
<proteinExistence type="predicted"/>
<dbReference type="EMBL" id="CM047587">
    <property type="protein sequence ID" value="KAI9908073.1"/>
    <property type="molecule type" value="Genomic_DNA"/>
</dbReference>
<gene>
    <name evidence="1" type="ORF">PsorP6_004628</name>
</gene>
<name>A0ACC0VQR8_9STRA</name>
<comment type="caution">
    <text evidence="1">The sequence shown here is derived from an EMBL/GenBank/DDBJ whole genome shotgun (WGS) entry which is preliminary data.</text>
</comment>
<keyword evidence="2" id="KW-1185">Reference proteome</keyword>
<protein>
    <submittedName>
        <fullName evidence="1">Uncharacterized protein</fullName>
    </submittedName>
</protein>
<evidence type="ECO:0000313" key="1">
    <source>
        <dbReference type="EMBL" id="KAI9908073.1"/>
    </source>
</evidence>
<dbReference type="Proteomes" id="UP001163321">
    <property type="component" value="Chromosome 8"/>
</dbReference>
<sequence length="273" mass="31085">METVTFIFKIEPEVRVIYRWYRADAITPDDPVLPTLAFAWISFPGSSRALSPVLARCWGNRVQFLELVFPGGKNHLYTRHGLPTFDEHDQIESSSAVMAAQWLGDQVVVYLNSNNEICVYDVMSRQELEILDVSSLELVLASYRGKNARRFSNSFRGCYNILYLLGLNELQTARVLPWTQRIYLLVDDGEWLEALALALDHYKGLKISAADRAARDRFSHVPYAPEIAKKLEETLQKARSGEVTKNFVPISVAERIADLSWNMCASPSRMHRA</sequence>